<reference evidence="1 2" key="1">
    <citation type="submission" date="2023-05" db="EMBL/GenBank/DDBJ databases">
        <title>A new hyperthermophilic archaea 'Ignisphaera cupida' sp. nov. and description of the family 'Ignisphaeraceae' fam. nov.</title>
        <authorList>
            <person name="Podosokorskaya O.A."/>
            <person name="Elcheninov A.G."/>
            <person name="Klukina A."/>
            <person name="Merkel A.Y."/>
        </authorList>
    </citation>
    <scope>NUCLEOTIDE SEQUENCE [LARGE SCALE GENOMIC DNA]</scope>
    <source>
        <strain evidence="1 2">4213-co</strain>
    </source>
</reference>
<gene>
    <name evidence="1" type="ORF">QPL79_05480</name>
</gene>
<evidence type="ECO:0000313" key="2">
    <source>
        <dbReference type="Proteomes" id="UP001529235"/>
    </source>
</evidence>
<proteinExistence type="predicted"/>
<dbReference type="EMBL" id="JASNVW010000003">
    <property type="protein sequence ID" value="MDK6028809.1"/>
    <property type="molecule type" value="Genomic_DNA"/>
</dbReference>
<evidence type="ECO:0000313" key="1">
    <source>
        <dbReference type="EMBL" id="MDK6028809.1"/>
    </source>
</evidence>
<dbReference type="Proteomes" id="UP001529235">
    <property type="component" value="Unassembled WGS sequence"/>
</dbReference>
<dbReference type="RefSeq" id="WP_285273795.1">
    <property type="nucleotide sequence ID" value="NZ_JASNVW010000003.1"/>
</dbReference>
<keyword evidence="2" id="KW-1185">Reference proteome</keyword>
<sequence>MKEKEIDVRNVPTSCTSHPVMVLANALSYLAKEDIDVVKIYFNVSDIPENVVKFFLSKHRYSIEEIKVLDNNSRLIIAKKERW</sequence>
<name>A0ABD4Z6Q9_9CREN</name>
<protein>
    <recommendedName>
        <fullName evidence="3">Sulfurtransferase TusA family protein</fullName>
    </recommendedName>
</protein>
<accession>A0ABD4Z6Q9</accession>
<comment type="caution">
    <text evidence="1">The sequence shown here is derived from an EMBL/GenBank/DDBJ whole genome shotgun (WGS) entry which is preliminary data.</text>
</comment>
<dbReference type="AlphaFoldDB" id="A0ABD4Z6Q9"/>
<organism evidence="1 2">
    <name type="scientific">Ignisphaera cupida</name>
    <dbReference type="NCBI Taxonomy" id="3050454"/>
    <lineage>
        <taxon>Archaea</taxon>
        <taxon>Thermoproteota</taxon>
        <taxon>Thermoprotei</taxon>
        <taxon>Desulfurococcales</taxon>
        <taxon>Desulfurococcaceae</taxon>
        <taxon>Ignisphaera</taxon>
    </lineage>
</organism>
<evidence type="ECO:0008006" key="3">
    <source>
        <dbReference type="Google" id="ProtNLM"/>
    </source>
</evidence>